<reference evidence="2 3" key="1">
    <citation type="journal article" date="2011" name="Front. Microbiol.">
        <title>Two Strains of Crocosphaera watsonii with Highly Conserved Genomes are Distinguished by Strain-Specific Features.</title>
        <authorList>
            <person name="Bench S.R."/>
            <person name="Ilikchyan I.N."/>
            <person name="Tripp H.J."/>
            <person name="Zehr J.P."/>
        </authorList>
    </citation>
    <scope>NUCLEOTIDE SEQUENCE [LARGE SCALE GENOMIC DNA]</scope>
    <source>
        <strain evidence="2 3">WH 0003</strain>
    </source>
</reference>
<accession>G5J536</accession>
<gene>
    <name evidence="2" type="ORF">CWATWH0003_2601</name>
</gene>
<protein>
    <submittedName>
        <fullName evidence="2">GCN5-related N-acetyltransferase</fullName>
    </submittedName>
</protein>
<dbReference type="EMBL" id="AESD01000384">
    <property type="protein sequence ID" value="EHJ12675.1"/>
    <property type="molecule type" value="Genomic_DNA"/>
</dbReference>
<dbReference type="Proteomes" id="UP000003477">
    <property type="component" value="Unassembled WGS sequence"/>
</dbReference>
<dbReference type="InterPro" id="IPR050276">
    <property type="entry name" value="MshD_Acetyltransferase"/>
</dbReference>
<dbReference type="SUPFAM" id="SSF55729">
    <property type="entry name" value="Acyl-CoA N-acyltransferases (Nat)"/>
    <property type="match status" value="1"/>
</dbReference>
<dbReference type="AlphaFoldDB" id="G5J536"/>
<evidence type="ECO:0000259" key="1">
    <source>
        <dbReference type="PROSITE" id="PS51186"/>
    </source>
</evidence>
<evidence type="ECO:0000313" key="3">
    <source>
        <dbReference type="Proteomes" id="UP000003477"/>
    </source>
</evidence>
<proteinExistence type="predicted"/>
<dbReference type="InterPro" id="IPR000182">
    <property type="entry name" value="GNAT_dom"/>
</dbReference>
<evidence type="ECO:0000313" key="2">
    <source>
        <dbReference type="EMBL" id="EHJ12675.1"/>
    </source>
</evidence>
<comment type="caution">
    <text evidence="2">The sequence shown here is derived from an EMBL/GenBank/DDBJ whole genome shotgun (WGS) entry which is preliminary data.</text>
</comment>
<dbReference type="CDD" id="cd04301">
    <property type="entry name" value="NAT_SF"/>
    <property type="match status" value="1"/>
</dbReference>
<dbReference type="InterPro" id="IPR016181">
    <property type="entry name" value="Acyl_CoA_acyltransferase"/>
</dbReference>
<dbReference type="PANTHER" id="PTHR43617">
    <property type="entry name" value="L-AMINO ACID N-ACETYLTRANSFERASE"/>
    <property type="match status" value="1"/>
</dbReference>
<organism evidence="2 3">
    <name type="scientific">Crocosphaera watsonii WH 0003</name>
    <dbReference type="NCBI Taxonomy" id="423471"/>
    <lineage>
        <taxon>Bacteria</taxon>
        <taxon>Bacillati</taxon>
        <taxon>Cyanobacteriota</taxon>
        <taxon>Cyanophyceae</taxon>
        <taxon>Oscillatoriophycideae</taxon>
        <taxon>Chroococcales</taxon>
        <taxon>Aphanothecaceae</taxon>
        <taxon>Crocosphaera</taxon>
    </lineage>
</organism>
<dbReference type="RefSeq" id="WP_007310793.1">
    <property type="nucleotide sequence ID" value="NZ_AESD01000384.1"/>
</dbReference>
<name>G5J536_CROWT</name>
<sequence length="198" mass="22303">MNNVIFRPASPDDALEVAKLSILAAGGIFEFLLEDFVKDISLENLVALEVKKETGNLSYIQTEVAELNGKIIGSIKSSDAKKHGAVQEMRDFLSPEKLDWLGNLFASRITEGWYVNSLAVKDDYRNQGIGKKLFSRVKNKAKQNNCSLLNLTVWADNVTAIKFYENQGFKILKQINIDFHHLMPHHGGMKLMQCMLTE</sequence>
<dbReference type="Pfam" id="PF00583">
    <property type="entry name" value="Acetyltransf_1"/>
    <property type="match status" value="1"/>
</dbReference>
<dbReference type="PROSITE" id="PS51186">
    <property type="entry name" value="GNAT"/>
    <property type="match status" value="1"/>
</dbReference>
<keyword evidence="2" id="KW-0808">Transferase</keyword>
<dbReference type="GO" id="GO:0016747">
    <property type="term" value="F:acyltransferase activity, transferring groups other than amino-acyl groups"/>
    <property type="evidence" value="ECO:0007669"/>
    <property type="project" value="InterPro"/>
</dbReference>
<dbReference type="PATRIC" id="fig|423471.3.peg.2447"/>
<feature type="domain" description="N-acetyltransferase" evidence="1">
    <location>
        <begin position="4"/>
        <end position="197"/>
    </location>
</feature>
<dbReference type="Gene3D" id="3.40.630.30">
    <property type="match status" value="1"/>
</dbReference>
<dbReference type="GeneID" id="88766261"/>